<feature type="region of interest" description="Disordered" evidence="7">
    <location>
        <begin position="1"/>
        <end position="31"/>
    </location>
</feature>
<feature type="region of interest" description="Disordered" evidence="7">
    <location>
        <begin position="560"/>
        <end position="602"/>
    </location>
</feature>
<keyword evidence="3" id="KW-1003">Cell membrane</keyword>
<name>A0A0G4ETV7_VITBC</name>
<feature type="transmembrane region" description="Helical" evidence="8">
    <location>
        <begin position="41"/>
        <end position="62"/>
    </location>
</feature>
<keyword evidence="6 8" id="KW-0472">Membrane</keyword>
<dbReference type="VEuPathDB" id="CryptoDB:Vbra_8202"/>
<evidence type="ECO:0000256" key="8">
    <source>
        <dbReference type="SAM" id="Phobius"/>
    </source>
</evidence>
<comment type="similarity">
    <text evidence="2">Belongs to the SLC34A transporter family.</text>
</comment>
<protein>
    <submittedName>
        <fullName evidence="9">Uncharacterized protein</fullName>
    </submittedName>
</protein>
<dbReference type="InParanoid" id="A0A0G4ETV7"/>
<dbReference type="EMBL" id="CDMY01000309">
    <property type="protein sequence ID" value="CEM01757.1"/>
    <property type="molecule type" value="Genomic_DNA"/>
</dbReference>
<keyword evidence="4 8" id="KW-0812">Transmembrane</keyword>
<dbReference type="STRING" id="1169540.A0A0G4ETV7"/>
<sequence>MAQSPQAGAPDVAPDSEVVRRPDDAEAEGGEASPTKKWLEWLKVSLLLVVLVGALYLFLIALKLMGESFKTIGSCGMGQFFSELQNPISGLTAGILATVTLQSSSTTTSIVVSLVGSGLLSVHIAIPVIMGANIGTSVTNTIVSLGQIHQLGEFKRAFAGATVHDCFNLLSVAVLLPVEIVSGVLEHLSDAIKDSMELTSGEKWEGPFDKIVKMVTKHILVADKKVIKGVASGTLGCSTRNVTSPAYVDHLILEGLAWQKVHTPEIDGELGPTETGDHWADGEFRYGVKVLRYLLIGTIKETFERVVYQTYPGHGYVAMLIGCGLTILVQSSSITTSVLTPLVGLGGIDLHHMYPLTLGANIGTTVTSVMAALVSDKPEGMQIAMCHLFFNIFGILIWYPIPMMRRVPLRMATALGQITADFRWFPIAYIVTVFFLIPFALFGLCQMFEEENGQPGLTIGGSIIVAIIGLAIIFFVVWLKLLNGDKVIAQYAEQLRKKQNKLIAKLSSELSKTEQNQFEEDFTGRGEGEFFHHASSVSLGIQPDAVNVVVQDAAAAPESDKHAAAAGDVAAAGIGGGERPSMATTHDAQRDSDRFMAVPTNE</sequence>
<keyword evidence="5 8" id="KW-1133">Transmembrane helix</keyword>
<dbReference type="AlphaFoldDB" id="A0A0G4ETV7"/>
<organism evidence="9 10">
    <name type="scientific">Vitrella brassicaformis (strain CCMP3155)</name>
    <dbReference type="NCBI Taxonomy" id="1169540"/>
    <lineage>
        <taxon>Eukaryota</taxon>
        <taxon>Sar</taxon>
        <taxon>Alveolata</taxon>
        <taxon>Colpodellida</taxon>
        <taxon>Vitrellaceae</taxon>
        <taxon>Vitrella</taxon>
    </lineage>
</organism>
<gene>
    <name evidence="9" type="ORF">Vbra_8202</name>
</gene>
<evidence type="ECO:0000256" key="6">
    <source>
        <dbReference type="ARBA" id="ARBA00023136"/>
    </source>
</evidence>
<evidence type="ECO:0000256" key="5">
    <source>
        <dbReference type="ARBA" id="ARBA00022989"/>
    </source>
</evidence>
<dbReference type="Proteomes" id="UP000041254">
    <property type="component" value="Unassembled WGS sequence"/>
</dbReference>
<feature type="transmembrane region" description="Helical" evidence="8">
    <location>
        <begin position="380"/>
        <end position="401"/>
    </location>
</feature>
<dbReference type="PhylomeDB" id="A0A0G4ETV7"/>
<evidence type="ECO:0000256" key="7">
    <source>
        <dbReference type="SAM" id="MobiDB-lite"/>
    </source>
</evidence>
<evidence type="ECO:0000313" key="9">
    <source>
        <dbReference type="EMBL" id="CEM01757.1"/>
    </source>
</evidence>
<accession>A0A0G4ETV7</accession>
<dbReference type="GO" id="GO:0005436">
    <property type="term" value="F:sodium:phosphate symporter activity"/>
    <property type="evidence" value="ECO:0007669"/>
    <property type="project" value="InterPro"/>
</dbReference>
<keyword evidence="10" id="KW-1185">Reference proteome</keyword>
<comment type="subcellular location">
    <subcellularLocation>
        <location evidence="1">Cell membrane</location>
        <topology evidence="1">Multi-pass membrane protein</topology>
    </subcellularLocation>
</comment>
<reference evidence="9 10" key="1">
    <citation type="submission" date="2014-11" db="EMBL/GenBank/DDBJ databases">
        <authorList>
            <person name="Zhu J."/>
            <person name="Qi W."/>
            <person name="Song R."/>
        </authorList>
    </citation>
    <scope>NUCLEOTIDE SEQUENCE [LARGE SCALE GENOMIC DNA]</scope>
</reference>
<dbReference type="Pfam" id="PF02690">
    <property type="entry name" value="Na_Pi_cotrans"/>
    <property type="match status" value="2"/>
</dbReference>
<feature type="transmembrane region" description="Helical" evidence="8">
    <location>
        <begin position="354"/>
        <end position="374"/>
    </location>
</feature>
<evidence type="ECO:0000256" key="3">
    <source>
        <dbReference type="ARBA" id="ARBA00022475"/>
    </source>
</evidence>
<dbReference type="PANTHER" id="PTHR10010:SF46">
    <property type="entry name" value="SODIUM-DEPENDENT PHOSPHATE TRANSPORT PROTEIN 2B"/>
    <property type="match status" value="1"/>
</dbReference>
<dbReference type="OrthoDB" id="443376at2759"/>
<feature type="transmembrane region" description="Helical" evidence="8">
    <location>
        <begin position="456"/>
        <end position="479"/>
    </location>
</feature>
<dbReference type="GO" id="GO:0005886">
    <property type="term" value="C:plasma membrane"/>
    <property type="evidence" value="ECO:0007669"/>
    <property type="project" value="UniProtKB-SubCell"/>
</dbReference>
<dbReference type="InterPro" id="IPR003841">
    <property type="entry name" value="Na/Pi_transpt"/>
</dbReference>
<dbReference type="OMA" id="VHSIFNW"/>
<evidence type="ECO:0000313" key="10">
    <source>
        <dbReference type="Proteomes" id="UP000041254"/>
    </source>
</evidence>
<feature type="transmembrane region" description="Helical" evidence="8">
    <location>
        <begin position="422"/>
        <end position="444"/>
    </location>
</feature>
<dbReference type="PANTHER" id="PTHR10010">
    <property type="entry name" value="SOLUTE CARRIER FAMILY 34 SODIUM PHOSPHATE , MEMBER 2-RELATED"/>
    <property type="match status" value="1"/>
</dbReference>
<evidence type="ECO:0000256" key="1">
    <source>
        <dbReference type="ARBA" id="ARBA00004651"/>
    </source>
</evidence>
<evidence type="ECO:0000256" key="2">
    <source>
        <dbReference type="ARBA" id="ARBA00005808"/>
    </source>
</evidence>
<dbReference type="NCBIfam" id="NF037997">
    <property type="entry name" value="Na_Pi_symport"/>
    <property type="match status" value="1"/>
</dbReference>
<evidence type="ECO:0000256" key="4">
    <source>
        <dbReference type="ARBA" id="ARBA00022692"/>
    </source>
</evidence>
<proteinExistence type="inferred from homology"/>
<dbReference type="GO" id="GO:0044341">
    <property type="term" value="P:sodium-dependent phosphate transport"/>
    <property type="evidence" value="ECO:0007669"/>
    <property type="project" value="InterPro"/>
</dbReference>